<organism evidence="1 2">
    <name type="scientific">Haloarchaeobius iranensis</name>
    <dbReference type="NCBI Taxonomy" id="996166"/>
    <lineage>
        <taxon>Archaea</taxon>
        <taxon>Methanobacteriati</taxon>
        <taxon>Methanobacteriota</taxon>
        <taxon>Stenosarchaea group</taxon>
        <taxon>Halobacteria</taxon>
        <taxon>Halobacteriales</taxon>
        <taxon>Halorubellaceae</taxon>
        <taxon>Haloarchaeobius</taxon>
    </lineage>
</organism>
<dbReference type="Pfam" id="PF01893">
    <property type="entry name" value="UPF0058"/>
    <property type="match status" value="1"/>
</dbReference>
<protein>
    <recommendedName>
        <fullName evidence="3">Metal-binding protein</fullName>
    </recommendedName>
</protein>
<gene>
    <name evidence="1" type="ORF">SAMN05192554_10593</name>
</gene>
<evidence type="ECO:0000313" key="2">
    <source>
        <dbReference type="Proteomes" id="UP000199370"/>
    </source>
</evidence>
<sequence length="81" mass="9092">MRKQELLHVHQLLNLVRRDMETGESVPPDAFAAYDTLGVSPNACNRNKRDHEAAIHRLLAGIETAIEARTEDEPTDPPLVH</sequence>
<proteinExistence type="predicted"/>
<reference evidence="1 2" key="1">
    <citation type="submission" date="2016-10" db="EMBL/GenBank/DDBJ databases">
        <authorList>
            <person name="de Groot N.N."/>
        </authorList>
    </citation>
    <scope>NUCLEOTIDE SEQUENCE [LARGE SCALE GENOMIC DNA]</scope>
    <source>
        <strain evidence="2">EB21,IBRC-M 10013,KCTC 4048</strain>
    </source>
</reference>
<dbReference type="OrthoDB" id="321773at2157"/>
<accession>A0A1G9UZD0</accession>
<evidence type="ECO:0008006" key="3">
    <source>
        <dbReference type="Google" id="ProtNLM"/>
    </source>
</evidence>
<dbReference type="InterPro" id="IPR036519">
    <property type="entry name" value="UPF0058_sf"/>
</dbReference>
<evidence type="ECO:0000313" key="1">
    <source>
        <dbReference type="EMBL" id="SDM65223.1"/>
    </source>
</evidence>
<keyword evidence="2" id="KW-1185">Reference proteome</keyword>
<name>A0A1G9UZD0_9EURY</name>
<dbReference type="Gene3D" id="1.20.1270.110">
    <property type="entry name" value="Uncharacterised protein family UPF0058"/>
    <property type="match status" value="1"/>
</dbReference>
<dbReference type="AlphaFoldDB" id="A0A1G9UZD0"/>
<dbReference type="RefSeq" id="WP_089732100.1">
    <property type="nucleotide sequence ID" value="NZ_FNIA01000005.1"/>
</dbReference>
<dbReference type="InterPro" id="IPR002753">
    <property type="entry name" value="UPF0058"/>
</dbReference>
<dbReference type="SUPFAM" id="SSF140371">
    <property type="entry name" value="Vng1086c-like"/>
    <property type="match status" value="1"/>
</dbReference>
<dbReference type="Proteomes" id="UP000199370">
    <property type="component" value="Unassembled WGS sequence"/>
</dbReference>
<dbReference type="EMBL" id="FNIA01000005">
    <property type="protein sequence ID" value="SDM65223.1"/>
    <property type="molecule type" value="Genomic_DNA"/>
</dbReference>